<protein>
    <submittedName>
        <fullName evidence="2">Uncharacterized protein</fullName>
    </submittedName>
</protein>
<reference evidence="2 3" key="1">
    <citation type="journal article" date="2022" name="Nat. Ecol. Evol.">
        <title>A masculinizing supergene underlies an exaggerated male reproductive morph in a spider.</title>
        <authorList>
            <person name="Hendrickx F."/>
            <person name="De Corte Z."/>
            <person name="Sonet G."/>
            <person name="Van Belleghem S.M."/>
            <person name="Kostlbacher S."/>
            <person name="Vangestel C."/>
        </authorList>
    </citation>
    <scope>NUCLEOTIDE SEQUENCE [LARGE SCALE GENOMIC DNA]</scope>
    <source>
        <strain evidence="2">W744_W776</strain>
    </source>
</reference>
<dbReference type="EMBL" id="JAFNEN010000069">
    <property type="protein sequence ID" value="KAG8196434.1"/>
    <property type="molecule type" value="Genomic_DNA"/>
</dbReference>
<dbReference type="Proteomes" id="UP000827092">
    <property type="component" value="Unassembled WGS sequence"/>
</dbReference>
<feature type="signal peptide" evidence="1">
    <location>
        <begin position="1"/>
        <end position="17"/>
    </location>
</feature>
<comment type="caution">
    <text evidence="2">The sequence shown here is derived from an EMBL/GenBank/DDBJ whole genome shotgun (WGS) entry which is preliminary data.</text>
</comment>
<keyword evidence="1" id="KW-0732">Signal</keyword>
<organism evidence="2 3">
    <name type="scientific">Oedothorax gibbosus</name>
    <dbReference type="NCBI Taxonomy" id="931172"/>
    <lineage>
        <taxon>Eukaryota</taxon>
        <taxon>Metazoa</taxon>
        <taxon>Ecdysozoa</taxon>
        <taxon>Arthropoda</taxon>
        <taxon>Chelicerata</taxon>
        <taxon>Arachnida</taxon>
        <taxon>Araneae</taxon>
        <taxon>Araneomorphae</taxon>
        <taxon>Entelegynae</taxon>
        <taxon>Araneoidea</taxon>
        <taxon>Linyphiidae</taxon>
        <taxon>Erigoninae</taxon>
        <taxon>Oedothorax</taxon>
    </lineage>
</organism>
<feature type="chain" id="PRO_5043933265" evidence="1">
    <location>
        <begin position="18"/>
        <end position="99"/>
    </location>
</feature>
<name>A0AAV6VKK7_9ARAC</name>
<sequence length="99" mass="10315">MKVILISFLFLVASVASAPQSMPDTPTSLGSGQNLLQKAAAYNGALNRAYFDHAAALHKQHSTYTDGLVKSYGDTLAALNRQVAAAANVGSGLPTLPQK</sequence>
<keyword evidence="3" id="KW-1185">Reference proteome</keyword>
<proteinExistence type="predicted"/>
<gene>
    <name evidence="2" type="ORF">JTE90_012259</name>
</gene>
<accession>A0AAV6VKK7</accession>
<evidence type="ECO:0000313" key="2">
    <source>
        <dbReference type="EMBL" id="KAG8196434.1"/>
    </source>
</evidence>
<evidence type="ECO:0000313" key="3">
    <source>
        <dbReference type="Proteomes" id="UP000827092"/>
    </source>
</evidence>
<evidence type="ECO:0000256" key="1">
    <source>
        <dbReference type="SAM" id="SignalP"/>
    </source>
</evidence>
<dbReference type="AlphaFoldDB" id="A0AAV6VKK7"/>